<dbReference type="Proteomes" id="UP001642260">
    <property type="component" value="Unassembled WGS sequence"/>
</dbReference>
<proteinExistence type="predicted"/>
<organism evidence="1 2">
    <name type="scientific">Eruca vesicaria subsp. sativa</name>
    <name type="common">Garden rocket</name>
    <name type="synonym">Eruca sativa</name>
    <dbReference type="NCBI Taxonomy" id="29727"/>
    <lineage>
        <taxon>Eukaryota</taxon>
        <taxon>Viridiplantae</taxon>
        <taxon>Streptophyta</taxon>
        <taxon>Embryophyta</taxon>
        <taxon>Tracheophyta</taxon>
        <taxon>Spermatophyta</taxon>
        <taxon>Magnoliopsida</taxon>
        <taxon>eudicotyledons</taxon>
        <taxon>Gunneridae</taxon>
        <taxon>Pentapetalae</taxon>
        <taxon>rosids</taxon>
        <taxon>malvids</taxon>
        <taxon>Brassicales</taxon>
        <taxon>Brassicaceae</taxon>
        <taxon>Brassiceae</taxon>
        <taxon>Eruca</taxon>
    </lineage>
</organism>
<reference evidence="1 2" key="1">
    <citation type="submission" date="2022-03" db="EMBL/GenBank/DDBJ databases">
        <authorList>
            <person name="Macdonald S."/>
            <person name="Ahmed S."/>
            <person name="Newling K."/>
        </authorList>
    </citation>
    <scope>NUCLEOTIDE SEQUENCE [LARGE SCALE GENOMIC DNA]</scope>
</reference>
<protein>
    <submittedName>
        <fullName evidence="1">Uncharacterized protein</fullName>
    </submittedName>
</protein>
<gene>
    <name evidence="1" type="ORF">ERUC_LOCUS711</name>
</gene>
<name>A0ABC8IVA8_ERUVS</name>
<accession>A0ABC8IVA8</accession>
<dbReference type="EMBL" id="CAKOAT010014448">
    <property type="protein sequence ID" value="CAH8283854.1"/>
    <property type="molecule type" value="Genomic_DNA"/>
</dbReference>
<dbReference type="AlphaFoldDB" id="A0ABC8IVA8"/>
<comment type="caution">
    <text evidence="1">The sequence shown here is derived from an EMBL/GenBank/DDBJ whole genome shotgun (WGS) entry which is preliminary data.</text>
</comment>
<evidence type="ECO:0000313" key="1">
    <source>
        <dbReference type="EMBL" id="CAH8283854.1"/>
    </source>
</evidence>
<keyword evidence="2" id="KW-1185">Reference proteome</keyword>
<sequence length="244" mass="28496">MDEHQHQAFYELTVNIPKLTQITRKISYLRKLWNIHGQLVKRTGVVVDPSSGQTDMMQTWWSDRIVKPLPFKDLLDQVFSEHDVDQDELYLPHMHGVQLQQVQPVSDVDGITMSQMQETQTGETIVDLTNDQGCNRSIRSMSSHCLPRRKTSFETHVESRFQSVIDTRQEVLEELGSRKIQKITYGDATSLLKGYQLNSSVYFGTSYPRITFPWNSNLNEDELMELMLLEEEEFLQRYMHPILE</sequence>
<evidence type="ECO:0000313" key="2">
    <source>
        <dbReference type="Proteomes" id="UP001642260"/>
    </source>
</evidence>